<dbReference type="Proteomes" id="UP001066276">
    <property type="component" value="Chromosome 5"/>
</dbReference>
<comment type="caution">
    <text evidence="2">The sequence shown here is derived from an EMBL/GenBank/DDBJ whole genome shotgun (WGS) entry which is preliminary data.</text>
</comment>
<reference evidence="2" key="1">
    <citation type="journal article" date="2022" name="bioRxiv">
        <title>Sequencing and chromosome-scale assembly of the giantPleurodeles waltlgenome.</title>
        <authorList>
            <person name="Brown T."/>
            <person name="Elewa A."/>
            <person name="Iarovenko S."/>
            <person name="Subramanian E."/>
            <person name="Araus A.J."/>
            <person name="Petzold A."/>
            <person name="Susuki M."/>
            <person name="Suzuki K.-i.T."/>
            <person name="Hayashi T."/>
            <person name="Toyoda A."/>
            <person name="Oliveira C."/>
            <person name="Osipova E."/>
            <person name="Leigh N.D."/>
            <person name="Simon A."/>
            <person name="Yun M.H."/>
        </authorList>
    </citation>
    <scope>NUCLEOTIDE SEQUENCE</scope>
    <source>
        <strain evidence="2">20211129_DDA</strain>
        <tissue evidence="2">Liver</tissue>
    </source>
</reference>
<organism evidence="2 3">
    <name type="scientific">Pleurodeles waltl</name>
    <name type="common">Iberian ribbed newt</name>
    <dbReference type="NCBI Taxonomy" id="8319"/>
    <lineage>
        <taxon>Eukaryota</taxon>
        <taxon>Metazoa</taxon>
        <taxon>Chordata</taxon>
        <taxon>Craniata</taxon>
        <taxon>Vertebrata</taxon>
        <taxon>Euteleostomi</taxon>
        <taxon>Amphibia</taxon>
        <taxon>Batrachia</taxon>
        <taxon>Caudata</taxon>
        <taxon>Salamandroidea</taxon>
        <taxon>Salamandridae</taxon>
        <taxon>Pleurodelinae</taxon>
        <taxon>Pleurodeles</taxon>
    </lineage>
</organism>
<feature type="region of interest" description="Disordered" evidence="1">
    <location>
        <begin position="1"/>
        <end position="104"/>
    </location>
</feature>
<accession>A0AAV7RGX6</accession>
<feature type="compositionally biased region" description="Basic residues" evidence="1">
    <location>
        <begin position="33"/>
        <end position="47"/>
    </location>
</feature>
<evidence type="ECO:0000256" key="1">
    <source>
        <dbReference type="SAM" id="MobiDB-lite"/>
    </source>
</evidence>
<name>A0AAV7RGX6_PLEWA</name>
<protein>
    <submittedName>
        <fullName evidence="2">Uncharacterized protein</fullName>
    </submittedName>
</protein>
<proteinExistence type="predicted"/>
<dbReference type="AlphaFoldDB" id="A0AAV7RGX6"/>
<gene>
    <name evidence="2" type="ORF">NDU88_004029</name>
</gene>
<evidence type="ECO:0000313" key="2">
    <source>
        <dbReference type="EMBL" id="KAJ1151245.1"/>
    </source>
</evidence>
<dbReference type="EMBL" id="JANPWB010000009">
    <property type="protein sequence ID" value="KAJ1151245.1"/>
    <property type="molecule type" value="Genomic_DNA"/>
</dbReference>
<sequence length="104" mass="11888">MVSSIDGEEDHSGDDEPTHPRSGHRITTPEIQHHRKRTHQGQRQRRHMEHDLAEHHQPPQGSSRKRRTEAPPGKLLIGSRQGQYPLPGPTFYLQQVSSRGNKLP</sequence>
<feature type="compositionally biased region" description="Polar residues" evidence="1">
    <location>
        <begin position="92"/>
        <end position="104"/>
    </location>
</feature>
<keyword evidence="3" id="KW-1185">Reference proteome</keyword>
<evidence type="ECO:0000313" key="3">
    <source>
        <dbReference type="Proteomes" id="UP001066276"/>
    </source>
</evidence>
<feature type="compositionally biased region" description="Basic and acidic residues" evidence="1">
    <location>
        <begin position="48"/>
        <end position="57"/>
    </location>
</feature>
<feature type="compositionally biased region" description="Acidic residues" evidence="1">
    <location>
        <begin position="1"/>
        <end position="13"/>
    </location>
</feature>